<dbReference type="Pfam" id="PF02627">
    <property type="entry name" value="CMD"/>
    <property type="match status" value="1"/>
</dbReference>
<dbReference type="RefSeq" id="WP_184782461.1">
    <property type="nucleotide sequence ID" value="NZ_JACHMG010000001.1"/>
</dbReference>
<evidence type="ECO:0000259" key="1">
    <source>
        <dbReference type="Pfam" id="PF02627"/>
    </source>
</evidence>
<dbReference type="EMBL" id="JACHMG010000001">
    <property type="protein sequence ID" value="MBB4687648.1"/>
    <property type="molecule type" value="Genomic_DNA"/>
</dbReference>
<keyword evidence="3" id="KW-1185">Reference proteome</keyword>
<dbReference type="Gene3D" id="1.20.1290.10">
    <property type="entry name" value="AhpD-like"/>
    <property type="match status" value="1"/>
</dbReference>
<evidence type="ECO:0000313" key="2">
    <source>
        <dbReference type="EMBL" id="MBB4687648.1"/>
    </source>
</evidence>
<keyword evidence="2" id="KW-0575">Peroxidase</keyword>
<gene>
    <name evidence="2" type="ORF">BJY18_005133</name>
</gene>
<evidence type="ECO:0000313" key="3">
    <source>
        <dbReference type="Proteomes" id="UP000581769"/>
    </source>
</evidence>
<feature type="domain" description="Carboxymuconolactone decarboxylase-like" evidence="1">
    <location>
        <begin position="63"/>
        <end position="129"/>
    </location>
</feature>
<dbReference type="SUPFAM" id="SSF69118">
    <property type="entry name" value="AhpD-like"/>
    <property type="match status" value="1"/>
</dbReference>
<sequence>MPAPIDLSPLPPCDWSPQLRDLLGAALRDHDLVDQPVSGPGQLNSVATLAHHPRLAIAFGQLVGSLSAGELSARDREVVILRSAYLTQSTYEWSHHRPLALRAGLSEAEVQRLGSDPIDDEWPAREKALLSAVDELHHRSALSTTTGRELAEHYRPRQLLELVFLAGCYRTVATLLNSCEVPLDSGVEALSPPVRR</sequence>
<dbReference type="PANTHER" id="PTHR34846">
    <property type="entry name" value="4-CARBOXYMUCONOLACTONE DECARBOXYLASE FAMILY PROTEIN (AFU_ORTHOLOGUE AFUA_6G11590)"/>
    <property type="match status" value="1"/>
</dbReference>
<keyword evidence="2" id="KW-0560">Oxidoreductase</keyword>
<dbReference type="GO" id="GO:0051920">
    <property type="term" value="F:peroxiredoxin activity"/>
    <property type="evidence" value="ECO:0007669"/>
    <property type="project" value="InterPro"/>
</dbReference>
<dbReference type="Proteomes" id="UP000581769">
    <property type="component" value="Unassembled WGS sequence"/>
</dbReference>
<reference evidence="2 3" key="1">
    <citation type="submission" date="2020-08" db="EMBL/GenBank/DDBJ databases">
        <title>Sequencing the genomes of 1000 actinobacteria strains.</title>
        <authorList>
            <person name="Klenk H.-P."/>
        </authorList>
    </citation>
    <scope>NUCLEOTIDE SEQUENCE [LARGE SCALE GENOMIC DNA]</scope>
    <source>
        <strain evidence="2 3">DSM 45859</strain>
    </source>
</reference>
<dbReference type="PANTHER" id="PTHR34846:SF5">
    <property type="entry name" value="CARBOXYMUCONOLACTONE DECARBOXYLASE-LIKE DOMAIN-CONTAINING PROTEIN"/>
    <property type="match status" value="1"/>
</dbReference>
<proteinExistence type="predicted"/>
<accession>A0A840J2K6</accession>
<dbReference type="AlphaFoldDB" id="A0A840J2K6"/>
<organism evidence="2 3">
    <name type="scientific">Amycolatopsis jiangsuensis</name>
    <dbReference type="NCBI Taxonomy" id="1181879"/>
    <lineage>
        <taxon>Bacteria</taxon>
        <taxon>Bacillati</taxon>
        <taxon>Actinomycetota</taxon>
        <taxon>Actinomycetes</taxon>
        <taxon>Pseudonocardiales</taxon>
        <taxon>Pseudonocardiaceae</taxon>
        <taxon>Amycolatopsis</taxon>
    </lineage>
</organism>
<protein>
    <submittedName>
        <fullName evidence="2">Alkylhydroperoxidase family enzyme</fullName>
    </submittedName>
</protein>
<dbReference type="InterPro" id="IPR029032">
    <property type="entry name" value="AhpD-like"/>
</dbReference>
<name>A0A840J2K6_9PSEU</name>
<comment type="caution">
    <text evidence="2">The sequence shown here is derived from an EMBL/GenBank/DDBJ whole genome shotgun (WGS) entry which is preliminary data.</text>
</comment>
<dbReference type="InterPro" id="IPR003779">
    <property type="entry name" value="CMD-like"/>
</dbReference>